<evidence type="ECO:0000313" key="2">
    <source>
        <dbReference type="Proteomes" id="UP000061432"/>
    </source>
</evidence>
<evidence type="ECO:0000313" key="1">
    <source>
        <dbReference type="EMBL" id="BAQ44258.1"/>
    </source>
</evidence>
<reference evidence="2" key="2">
    <citation type="submission" date="2015-01" db="EMBL/GenBank/DDBJ databases">
        <title>Complete genome sequence of Methylobacterium aquaticum strain 22A.</title>
        <authorList>
            <person name="Tani A."/>
            <person name="Ogura Y."/>
            <person name="Hayashi T."/>
        </authorList>
    </citation>
    <scope>NUCLEOTIDE SEQUENCE [LARGE SCALE GENOMIC DNA]</scope>
    <source>
        <strain evidence="2">MA-22A</strain>
    </source>
</reference>
<proteinExistence type="predicted"/>
<dbReference type="AlphaFoldDB" id="A0A0C6F7I7"/>
<dbReference type="Proteomes" id="UP000061432">
    <property type="component" value="Chromosome"/>
</dbReference>
<dbReference type="EMBL" id="AP014704">
    <property type="protein sequence ID" value="BAQ44258.1"/>
    <property type="molecule type" value="Genomic_DNA"/>
</dbReference>
<protein>
    <submittedName>
        <fullName evidence="1">Uncharacterized protein</fullName>
    </submittedName>
</protein>
<sequence length="117" mass="12545">MSTPALRTTNWCALEVKSGRAGCLPYLKIMGDVEAAVDGADPFLCEIVSGDVEPGTLLLNLKGMDGGALGVEMRSVRFKKVTPTRRYAHVLVVRDGAPIVRMDVARADHLPGPQRLG</sequence>
<dbReference type="KEGG" id="maqu:Maq22A_c04165"/>
<organism evidence="1 2">
    <name type="scientific">Methylobacterium aquaticum</name>
    <dbReference type="NCBI Taxonomy" id="270351"/>
    <lineage>
        <taxon>Bacteria</taxon>
        <taxon>Pseudomonadati</taxon>
        <taxon>Pseudomonadota</taxon>
        <taxon>Alphaproteobacteria</taxon>
        <taxon>Hyphomicrobiales</taxon>
        <taxon>Methylobacteriaceae</taxon>
        <taxon>Methylobacterium</taxon>
    </lineage>
</organism>
<dbReference type="STRING" id="270351.Maq22A_c04165"/>
<reference evidence="1 2" key="1">
    <citation type="journal article" date="2015" name="Genome Announc.">
        <title>Complete Genome Sequence of Methylobacterium aquaticum Strain 22A, Isolated from Racomitrium japonicum Moss.</title>
        <authorList>
            <person name="Tani A."/>
            <person name="Ogura Y."/>
            <person name="Hayashi T."/>
            <person name="Kimbara K."/>
        </authorList>
    </citation>
    <scope>NUCLEOTIDE SEQUENCE [LARGE SCALE GENOMIC DNA]</scope>
    <source>
        <strain evidence="1 2">MA-22A</strain>
    </source>
</reference>
<gene>
    <name evidence="1" type="ORF">Maq22A_c04165</name>
</gene>
<name>A0A0C6F7I7_9HYPH</name>
<accession>A0A0C6F7I7</accession>
<dbReference type="RefSeq" id="WP_145984572.1">
    <property type="nucleotide sequence ID" value="NZ_AP014704.1"/>
</dbReference>